<proteinExistence type="predicted"/>
<comment type="caution">
    <text evidence="1">The sequence shown here is derived from an EMBL/GenBank/DDBJ whole genome shotgun (WGS) entry which is preliminary data.</text>
</comment>
<name>A0A6N4DH49_9GAMM</name>
<protein>
    <submittedName>
        <fullName evidence="1">Uncharacterized protein</fullName>
    </submittedName>
</protein>
<reference evidence="1 2" key="1">
    <citation type="submission" date="2018-03" db="EMBL/GenBank/DDBJ databases">
        <title>Cross-interface Injection: A General Nanoliter Liquid Handling Method Applied to Single Cells Genome Amplification Automated Nanoliter Liquid Handling Applied to Single Cell Multiple Displacement Amplification.</title>
        <authorList>
            <person name="Yun J."/>
            <person name="Xu P."/>
            <person name="Xu J."/>
            <person name="Dai X."/>
            <person name="Wang Y."/>
            <person name="Zheng X."/>
            <person name="Cao C."/>
            <person name="Yi Q."/>
            <person name="Zhu Y."/>
            <person name="Wang L."/>
            <person name="Dong Z."/>
            <person name="Huang Y."/>
            <person name="Huang L."/>
            <person name="Du W."/>
        </authorList>
    </citation>
    <scope>NUCLEOTIDE SEQUENCE [LARGE SCALE GENOMIC DNA]</scope>
    <source>
        <strain evidence="1 2">A9-4</strain>
    </source>
</reference>
<evidence type="ECO:0000313" key="1">
    <source>
        <dbReference type="EMBL" id="PTB87978.1"/>
    </source>
</evidence>
<organism evidence="1 2">
    <name type="scientific">Pseudidiomarina aestuarii</name>
    <dbReference type="NCBI Taxonomy" id="624146"/>
    <lineage>
        <taxon>Bacteria</taxon>
        <taxon>Pseudomonadati</taxon>
        <taxon>Pseudomonadota</taxon>
        <taxon>Gammaproteobacteria</taxon>
        <taxon>Alteromonadales</taxon>
        <taxon>Idiomarinaceae</taxon>
        <taxon>Pseudidiomarina</taxon>
    </lineage>
</organism>
<dbReference type="Proteomes" id="UP000241514">
    <property type="component" value="Unassembled WGS sequence"/>
</dbReference>
<accession>A0A6N4DH49</accession>
<evidence type="ECO:0000313" key="2">
    <source>
        <dbReference type="Proteomes" id="UP000241514"/>
    </source>
</evidence>
<dbReference type="AlphaFoldDB" id="A0A6N4DH49"/>
<sequence length="116" mass="13141">MLTVEVKGISFANKGAELMLCAIIDQFRQRGVAARFVVEPNGPYQRRADFGLWQKTRYVRKRMNIIGVMGWLPARLRNMFGMVNESEIDVVLDASGFSYGDQWNPAVARDRIGSTI</sequence>
<dbReference type="EMBL" id="PYVG01000128">
    <property type="protein sequence ID" value="PTB87978.1"/>
    <property type="molecule type" value="Genomic_DNA"/>
</dbReference>
<feature type="non-terminal residue" evidence="1">
    <location>
        <position position="116"/>
    </location>
</feature>
<gene>
    <name evidence="1" type="ORF">C9928_07005</name>
</gene>